<dbReference type="InterPro" id="IPR006555">
    <property type="entry name" value="ATP-dep_Helicase_C"/>
</dbReference>
<dbReference type="InterPro" id="IPR045028">
    <property type="entry name" value="DinG/Rad3-like"/>
</dbReference>
<dbReference type="InterPro" id="IPR006310">
    <property type="entry name" value="DinG"/>
</dbReference>
<dbReference type="SMART" id="SM00487">
    <property type="entry name" value="DEXDc"/>
    <property type="match status" value="1"/>
</dbReference>
<dbReference type="EMBL" id="LNQN01000001">
    <property type="protein sequence ID" value="KSU85555.1"/>
    <property type="molecule type" value="Genomic_DNA"/>
</dbReference>
<dbReference type="AlphaFoldDB" id="A0A0V8JEP9"/>
<proteinExistence type="inferred from homology"/>
<dbReference type="SUPFAM" id="SSF52540">
    <property type="entry name" value="P-loop containing nucleoside triphosphate hydrolases"/>
    <property type="match status" value="2"/>
</dbReference>
<keyword evidence="11" id="KW-1185">Reference proteome</keyword>
<organism evidence="10 11">
    <name type="scientific">Fictibacillus enclensis</name>
    <dbReference type="NCBI Taxonomy" id="1017270"/>
    <lineage>
        <taxon>Bacteria</taxon>
        <taxon>Bacillati</taxon>
        <taxon>Bacillota</taxon>
        <taxon>Bacilli</taxon>
        <taxon>Bacillales</taxon>
        <taxon>Fictibacillaceae</taxon>
        <taxon>Fictibacillus</taxon>
    </lineage>
</organism>
<name>A0A0V8JEP9_9BACL</name>
<accession>A0A0V8JEP9</accession>
<dbReference type="InterPro" id="IPR014013">
    <property type="entry name" value="Helic_SF1/SF2_ATP-bd_DinG/Rad3"/>
</dbReference>
<dbReference type="PANTHER" id="PTHR11472:SF34">
    <property type="entry name" value="REGULATOR OF TELOMERE ELONGATION HELICASE 1"/>
    <property type="match status" value="1"/>
</dbReference>
<dbReference type="SMART" id="SM00479">
    <property type="entry name" value="EXOIII"/>
    <property type="match status" value="1"/>
</dbReference>
<dbReference type="PROSITE" id="PS51193">
    <property type="entry name" value="HELICASE_ATP_BIND_2"/>
    <property type="match status" value="1"/>
</dbReference>
<keyword evidence="3 6" id="KW-0378">Hydrolase</keyword>
<dbReference type="SMART" id="SM00491">
    <property type="entry name" value="HELICc2"/>
    <property type="match status" value="1"/>
</dbReference>
<dbReference type="FunFam" id="3.40.50.300:FF:000437">
    <property type="entry name" value="ATP-dependent DNA helicase DinG"/>
    <property type="match status" value="1"/>
</dbReference>
<dbReference type="NCBIfam" id="TIGR00573">
    <property type="entry name" value="dnaq"/>
    <property type="match status" value="1"/>
</dbReference>
<dbReference type="GO" id="GO:0006260">
    <property type="term" value="P:DNA replication"/>
    <property type="evidence" value="ECO:0007669"/>
    <property type="project" value="InterPro"/>
</dbReference>
<dbReference type="EC" id="3.1.-.-" evidence="6 7"/>
<evidence type="ECO:0000256" key="2">
    <source>
        <dbReference type="ARBA" id="ARBA00022741"/>
    </source>
</evidence>
<dbReference type="Pfam" id="PF00929">
    <property type="entry name" value="RNase_T"/>
    <property type="match status" value="1"/>
</dbReference>
<evidence type="ECO:0000259" key="9">
    <source>
        <dbReference type="PROSITE" id="PS51193"/>
    </source>
</evidence>
<dbReference type="NCBIfam" id="NF005981">
    <property type="entry name" value="PRK08074.1"/>
    <property type="match status" value="1"/>
</dbReference>
<evidence type="ECO:0000313" key="11">
    <source>
        <dbReference type="Proteomes" id="UP000054099"/>
    </source>
</evidence>
<dbReference type="InterPro" id="IPR014001">
    <property type="entry name" value="Helicase_ATP-bd"/>
</dbReference>
<feature type="binding site" evidence="6">
    <location>
        <begin position="280"/>
        <end position="287"/>
    </location>
    <ligand>
        <name>ATP</name>
        <dbReference type="ChEBI" id="CHEBI:30616"/>
    </ligand>
</feature>
<comment type="similarity">
    <text evidence="6 7">Belongs to the helicase family. DinG subfamily. Type 2 sub-subfamily.</text>
</comment>
<dbReference type="Pfam" id="PF13307">
    <property type="entry name" value="Helicase_C_2"/>
    <property type="match status" value="1"/>
</dbReference>
<feature type="short sequence motif" description="DEAH box" evidence="6">
    <location>
        <begin position="460"/>
        <end position="463"/>
    </location>
</feature>
<dbReference type="InterPro" id="IPR006054">
    <property type="entry name" value="DnaQ"/>
</dbReference>
<comment type="function">
    <text evidence="6 7">3'-5' exonuclease.</text>
</comment>
<dbReference type="Gene3D" id="3.40.50.300">
    <property type="entry name" value="P-loop containing nucleotide triphosphate hydrolases"/>
    <property type="match status" value="2"/>
</dbReference>
<dbReference type="GO" id="GO:0003677">
    <property type="term" value="F:DNA binding"/>
    <property type="evidence" value="ECO:0007669"/>
    <property type="project" value="InterPro"/>
</dbReference>
<keyword evidence="4 6" id="KW-0269">Exonuclease</keyword>
<dbReference type="HAMAP" id="MF_02206">
    <property type="entry name" value="DinG_exonucl"/>
    <property type="match status" value="1"/>
</dbReference>
<dbReference type="GO" id="GO:0016818">
    <property type="term" value="F:hydrolase activity, acting on acid anhydrides, in phosphorus-containing anhydrides"/>
    <property type="evidence" value="ECO:0007669"/>
    <property type="project" value="InterPro"/>
</dbReference>
<evidence type="ECO:0000256" key="5">
    <source>
        <dbReference type="ARBA" id="ARBA00022840"/>
    </source>
</evidence>
<evidence type="ECO:0000256" key="7">
    <source>
        <dbReference type="RuleBase" id="RU364106"/>
    </source>
</evidence>
<dbReference type="Gene3D" id="3.30.420.10">
    <property type="entry name" value="Ribonuclease H-like superfamily/Ribonuclease H"/>
    <property type="match status" value="1"/>
</dbReference>
<dbReference type="GO" id="GO:0003887">
    <property type="term" value="F:DNA-directed DNA polymerase activity"/>
    <property type="evidence" value="ECO:0007669"/>
    <property type="project" value="InterPro"/>
</dbReference>
<feature type="coiled-coil region" evidence="8">
    <location>
        <begin position="584"/>
        <end position="640"/>
    </location>
</feature>
<protein>
    <recommendedName>
        <fullName evidence="6 7">3'-5' exonuclease DinG</fullName>
        <ecNumber evidence="6 7">3.1.-.-</ecNumber>
    </recommendedName>
</protein>
<keyword evidence="1 6" id="KW-0540">Nuclease</keyword>
<comment type="caution">
    <text evidence="10">The sequence shown here is derived from an EMBL/GenBank/DDBJ whole genome shotgun (WGS) entry which is preliminary data.</text>
</comment>
<dbReference type="RefSeq" id="WP_061970600.1">
    <property type="nucleotide sequence ID" value="NZ_FMAV01000001.1"/>
</dbReference>
<evidence type="ECO:0000256" key="4">
    <source>
        <dbReference type="ARBA" id="ARBA00022839"/>
    </source>
</evidence>
<dbReference type="GO" id="GO:0005524">
    <property type="term" value="F:ATP binding"/>
    <property type="evidence" value="ECO:0007669"/>
    <property type="project" value="UniProtKB-UniRule"/>
</dbReference>
<reference evidence="10 11" key="1">
    <citation type="journal article" date="2014" name="Antonie Van Leeuwenhoek">
        <title>Fictibacillus enclensis sp. nov., isolated from marine sediment.</title>
        <authorList>
            <person name="Dastager S.G."/>
            <person name="Mawlankar R."/>
            <person name="Srinivasan K."/>
            <person name="Tang S.K."/>
            <person name="Lee J.C."/>
            <person name="Ramana V.V."/>
            <person name="Shouche Y.S."/>
        </authorList>
    </citation>
    <scope>NUCLEOTIDE SEQUENCE [LARGE SCALE GENOMIC DNA]</scope>
    <source>
        <strain evidence="10 11">NIO-1003</strain>
    </source>
</reference>
<keyword evidence="8" id="KW-0175">Coiled coil</keyword>
<dbReference type="InterPro" id="IPR013520">
    <property type="entry name" value="Ribonucl_H"/>
</dbReference>
<dbReference type="GO" id="GO:0008408">
    <property type="term" value="F:3'-5' exonuclease activity"/>
    <property type="evidence" value="ECO:0007669"/>
    <property type="project" value="UniProtKB-UniRule"/>
</dbReference>
<dbReference type="SUPFAM" id="SSF53098">
    <property type="entry name" value="Ribonuclease H-like"/>
    <property type="match status" value="1"/>
</dbReference>
<evidence type="ECO:0000313" key="10">
    <source>
        <dbReference type="EMBL" id="KSU85555.1"/>
    </source>
</evidence>
<dbReference type="NCBIfam" id="TIGR01407">
    <property type="entry name" value="dinG_rel"/>
    <property type="match status" value="1"/>
</dbReference>
<dbReference type="FunFam" id="3.30.420.10:FF:000045">
    <property type="entry name" value="3'-5' exonuclease DinG"/>
    <property type="match status" value="1"/>
</dbReference>
<dbReference type="CDD" id="cd06127">
    <property type="entry name" value="DEDDh"/>
    <property type="match status" value="1"/>
</dbReference>
<dbReference type="PANTHER" id="PTHR11472">
    <property type="entry name" value="DNA REPAIR DEAD HELICASE RAD3/XP-D SUBFAMILY MEMBER"/>
    <property type="match status" value="1"/>
</dbReference>
<evidence type="ECO:0000256" key="3">
    <source>
        <dbReference type="ARBA" id="ARBA00022801"/>
    </source>
</evidence>
<sequence length="936" mass="106584">MNNRYVVIDVETTGNSPARGDRIIQIGAVVVENDIIVDRFSSFVNPEIPIPPFIEQLTGINDEMVTDAPLFEEIAPAILQMLEGSYFVAHNVLFDLNFLQEEFENSGYRRFSGPMIDTVELSRVLLLQADSYQLGQLADYLGIVHENPHQADSDAEVTAHLLVQLLDKLNTLPLLTLQRLEPFLKKMQSSLEEIVKDIIISKSSRIEDEEGMDYFRQLAIKSFSPVEKEDIGADAGVDSQSLLRTLAEEMEHYETRESQQKMIGMVFEAMEDHQHAVIEAGTGVGKSLGYLIPSLVYGKQHDRPIVISTHTIQLQQQLMERDIPILKNILPFPFHATVLKGRNNYLCLRKFEQSLDDSYDDNYDTNLTKAQLLVWLTETTQGDVEELNLASGGKLFWQQVKSDSGSCLNQRCPWFSRCFYHRKRKEAMVSDLVITNHALLFTDVKSDAQLLPSYKEVIIDEAHHVEEVVSDHFGVQTDYFVFARLLERMGTKEDNGLVQKLYELTEAAEVTGLEEALDKIALKLPDLKMELDELFRTLRDYVLEAKKSSMNDFGRVSYRYGEREGKRVAWQAIMEMSQRVHFEVNDLEKLLKKTAQLCDEKEDHFNFKQKGLVADFNGVRNQLQEEKEKLRHLLWEVNDDEVFWLEVEAKGAKNAVYLYSKPIVIGDMLADEFFAKKNSAVLTSATLSVRNSFQYMTSRLGLDDFGPMTANLPSPFSYDQQVKFMVPEDVPLINEVDQETFVAVIARQLYNIAKVTRGRMLVLFTSSDMLRETYNVFKNISDSDEFVLFGQGIDSGSRARLTKNFKKFEQSILFGTSSFWEGIDIPGEDLSCLVIIRLPFAPPDNPVTAARADKLKKDGGNPFMELSLPQAIIRFKQGFGRLVRTQRDKGVVFVLDRRITETRYGKSFVTSLPPVPVQKGLMADLLTDLEGWLDPS</sequence>
<feature type="domain" description="Helicase ATP-binding" evidence="9">
    <location>
        <begin position="245"/>
        <end position="508"/>
    </location>
</feature>
<evidence type="ECO:0000256" key="8">
    <source>
        <dbReference type="SAM" id="Coils"/>
    </source>
</evidence>
<dbReference type="InterPro" id="IPR036397">
    <property type="entry name" value="RNaseH_sf"/>
</dbReference>
<evidence type="ECO:0000256" key="1">
    <source>
        <dbReference type="ARBA" id="ARBA00022722"/>
    </source>
</evidence>
<dbReference type="OrthoDB" id="9803913at2"/>
<dbReference type="Proteomes" id="UP000054099">
    <property type="component" value="Unassembled WGS sequence"/>
</dbReference>
<keyword evidence="5 6" id="KW-0067">ATP-binding</keyword>
<evidence type="ECO:0000256" key="6">
    <source>
        <dbReference type="HAMAP-Rule" id="MF_02206"/>
    </source>
</evidence>
<dbReference type="GO" id="GO:0003678">
    <property type="term" value="F:DNA helicase activity"/>
    <property type="evidence" value="ECO:0007669"/>
    <property type="project" value="TreeGrafter"/>
</dbReference>
<dbReference type="InterPro" id="IPR027417">
    <property type="entry name" value="P-loop_NTPase"/>
</dbReference>
<gene>
    <name evidence="6 7" type="primary">dinG</name>
    <name evidence="10" type="ORF">AS030_08680</name>
</gene>
<dbReference type="InterPro" id="IPR012337">
    <property type="entry name" value="RNaseH-like_sf"/>
</dbReference>
<keyword evidence="2 6" id="KW-0547">Nucleotide-binding</keyword>